<dbReference type="VEuPathDB" id="TriTrypDB:BCY84_19369"/>
<name>A0A7J6YCM5_TRYCR</name>
<evidence type="ECO:0000256" key="1">
    <source>
        <dbReference type="SAM" id="MobiDB-lite"/>
    </source>
</evidence>
<protein>
    <submittedName>
        <fullName evidence="2">Uncharacterized protein</fullName>
    </submittedName>
</protein>
<comment type="caution">
    <text evidence="2">The sequence shown here is derived from an EMBL/GenBank/DDBJ whole genome shotgun (WGS) entry which is preliminary data.</text>
</comment>
<proteinExistence type="predicted"/>
<dbReference type="EMBL" id="JABDHM010000012">
    <property type="protein sequence ID" value="KAF5224481.1"/>
    <property type="molecule type" value="Genomic_DNA"/>
</dbReference>
<dbReference type="Proteomes" id="UP000583944">
    <property type="component" value="Unassembled WGS sequence"/>
</dbReference>
<evidence type="ECO:0000313" key="3">
    <source>
        <dbReference type="Proteomes" id="UP000583944"/>
    </source>
</evidence>
<gene>
    <name evidence="2" type="ORF">ECC02_002424</name>
</gene>
<organism evidence="2 3">
    <name type="scientific">Trypanosoma cruzi</name>
    <dbReference type="NCBI Taxonomy" id="5693"/>
    <lineage>
        <taxon>Eukaryota</taxon>
        <taxon>Discoba</taxon>
        <taxon>Euglenozoa</taxon>
        <taxon>Kinetoplastea</taxon>
        <taxon>Metakinetoplastina</taxon>
        <taxon>Trypanosomatida</taxon>
        <taxon>Trypanosomatidae</taxon>
        <taxon>Trypanosoma</taxon>
        <taxon>Schizotrypanum</taxon>
    </lineage>
</organism>
<feature type="compositionally biased region" description="Polar residues" evidence="1">
    <location>
        <begin position="625"/>
        <end position="635"/>
    </location>
</feature>
<reference evidence="2 3" key="1">
    <citation type="journal article" date="2019" name="Genome Biol. Evol.">
        <title>Nanopore Sequencing Significantly Improves Genome Assembly of the Protozoan Parasite Trypanosoma cruzi.</title>
        <authorList>
            <person name="Diaz-Viraque F."/>
            <person name="Pita S."/>
            <person name="Greif G."/>
            <person name="de Souza R.C.M."/>
            <person name="Iraola G."/>
            <person name="Robello C."/>
        </authorList>
    </citation>
    <scope>NUCLEOTIDE SEQUENCE [LARGE SCALE GENOMIC DNA]</scope>
    <source>
        <strain evidence="2 3">Berenice</strain>
    </source>
</reference>
<evidence type="ECO:0000313" key="2">
    <source>
        <dbReference type="EMBL" id="KAF5224481.1"/>
    </source>
</evidence>
<sequence>MTHKPETIGTPVFSTTPSLTINTGNNASSATNTCNVLSQRVACTHGVDLPPSTAWQRWHHSSEASLQHVREDASRHGNGSDNDSHDGKSGGSCLPGLCECQSVAYQQETEATAPEASPSIAPLVLVDQQQHEGEMERENVRHVLGRPDCSEVGLAPQPPIAVSKVSTPRSFAFLQFVVDGKPYSMPPVYSPRSYKSEVVSMIHAEAEASREYRTVGNSVLVTAGYSGVHPETISYSGQPHEPGEFLPLPKESMGKTSFKCTPRHWRANPHPSEEAKGDVGENLTPECAACKTSFLSPLSSVAAFPQGEGACDKLLASRTSPRCVKMHGKGGGKEDTAEMEEKMEKGVFMTTSLLPGTSSDFFCRGKQPPDKGVEYGERILQSCEEAIDTTTQKLSSQPQKETIDSGRNPLEKTWVTSTNEMDTGNSQCLVDHSVDSSMNMLFHFSVSSMGAMRLATYSMGASQGVVVGGGGGGGGGVGGGGGHHVCSFHAQSKSCVLSEEKPCCCLTGKNVSLNGLYMRTTHANNNMEGSVHEEEPAAAVTAAAPANTSPSLTLDASMDALFQVLDVPPELRLQPEGLMDVARFSLPLPVTPPVATGPLSFTVRSDIFPAIPARDATRNEDDPLNMTSNNEEGTSICGSGANFRPLWFSPPHRLMERMGNGATGVNSVSGDDPSSALCLHSPSVLFTERRCGQRGRGVSHWSPRLPEWCARHPHNEQERHEVSDSLKSPMKTDVMARSNGTVEILLRSSRYAPGGSGTLVSNNSLRRQAAYPHSGDGGTFQLPTFRSFSYE</sequence>
<feature type="region of interest" description="Disordered" evidence="1">
    <location>
        <begin position="58"/>
        <end position="88"/>
    </location>
</feature>
<feature type="region of interest" description="Disordered" evidence="1">
    <location>
        <begin position="615"/>
        <end position="635"/>
    </location>
</feature>
<dbReference type="AlphaFoldDB" id="A0A7J6YCM5"/>
<accession>A0A7J6YCM5</accession>
<dbReference type="VEuPathDB" id="TriTrypDB:ECC02_002424"/>